<evidence type="ECO:0000313" key="2">
    <source>
        <dbReference type="Proteomes" id="UP000192902"/>
    </source>
</evidence>
<dbReference type="OrthoDB" id="1684418at2"/>
<reference evidence="1 2" key="1">
    <citation type="submission" date="2017-04" db="EMBL/GenBank/DDBJ databases">
        <title>Complete genome sequence of the Campylobacter cuniculorum type strain LMG24588.</title>
        <authorList>
            <person name="Miller W.G."/>
            <person name="Yee E."/>
            <person name="Revez J."/>
            <person name="Bono J.L."/>
            <person name="Rossi M."/>
        </authorList>
    </citation>
    <scope>NUCLEOTIDE SEQUENCE [LARGE SCALE GENOMIC DNA]</scope>
    <source>
        <strain evidence="1 2">LMG 24588</strain>
    </source>
</reference>
<dbReference type="RefSeq" id="WP_027305284.1">
    <property type="nucleotide sequence ID" value="NZ_CP020867.1"/>
</dbReference>
<organism evidence="1 2">
    <name type="scientific">Campylobacter cuniculorum DSM 23162 = LMG 24588</name>
    <dbReference type="NCBI Taxonomy" id="1121267"/>
    <lineage>
        <taxon>Bacteria</taxon>
        <taxon>Pseudomonadati</taxon>
        <taxon>Campylobacterota</taxon>
        <taxon>Epsilonproteobacteria</taxon>
        <taxon>Campylobacterales</taxon>
        <taxon>Campylobacteraceae</taxon>
        <taxon>Campylobacter</taxon>
    </lineage>
</organism>
<accession>A0A1W6BV33</accession>
<gene>
    <name evidence="1" type="ORF">CCUN_0291</name>
</gene>
<protein>
    <recommendedName>
        <fullName evidence="3">DUF3310 domain protein</fullName>
    </recommendedName>
</protein>
<dbReference type="InterPro" id="IPR021739">
    <property type="entry name" value="SaV-like"/>
</dbReference>
<dbReference type="AlphaFoldDB" id="A0A1W6BV33"/>
<proteinExistence type="predicted"/>
<dbReference type="KEGG" id="ccun:CCUN_0291"/>
<dbReference type="Pfam" id="PF11753">
    <property type="entry name" value="DUF3310"/>
    <property type="match status" value="1"/>
</dbReference>
<evidence type="ECO:0000313" key="1">
    <source>
        <dbReference type="EMBL" id="ARJ55946.1"/>
    </source>
</evidence>
<evidence type="ECO:0008006" key="3">
    <source>
        <dbReference type="Google" id="ProtNLM"/>
    </source>
</evidence>
<dbReference type="Proteomes" id="UP000192902">
    <property type="component" value="Chromosome"/>
</dbReference>
<sequence>MHKKEDKTNPLYYRAYGFESIELLESLFSRMKEKRLIFSIGNALKYVLRCKFKENCLLDLQKARWHILRCEKLISEDVNISFKDLSFLEPFLQKIKLIDEDICEIVEAFAVFALKADYNSLSKALACLNLEIQIIEIKKREQEEDMQNV</sequence>
<dbReference type="EMBL" id="CP020867">
    <property type="protein sequence ID" value="ARJ55946.1"/>
    <property type="molecule type" value="Genomic_DNA"/>
</dbReference>
<dbReference type="STRING" id="1121267.CCUN_0291"/>
<name>A0A1W6BV33_9BACT</name>